<comment type="function">
    <text evidence="14">Converts heme B (protoheme IX) to heme O by substitution of the vinyl group on carbon 2 of heme B porphyrin ring with a hydroxyethyl farnesyl side group.</text>
</comment>
<name>A0A0A2DMZ8_9CORY</name>
<evidence type="ECO:0000313" key="16">
    <source>
        <dbReference type="Proteomes" id="UP000030145"/>
    </source>
</evidence>
<evidence type="ECO:0000256" key="14">
    <source>
        <dbReference type="HAMAP-Rule" id="MF_00154"/>
    </source>
</evidence>
<dbReference type="NCBIfam" id="NF003349">
    <property type="entry name" value="PRK04375.1-2"/>
    <property type="match status" value="1"/>
</dbReference>
<dbReference type="RefSeq" id="WP_035113161.1">
    <property type="nucleotide sequence ID" value="NZ_CP047046.1"/>
</dbReference>
<dbReference type="EC" id="2.5.1.141" evidence="3 14"/>
<sequence length="317" mass="35283">MEAEQPVTTFTDRVKAYIALTKPRVIELLLVATIPAMLQAARGNVDIGLILLTLIGGWMGAASANTFNMVADYDIDQLMRRTRRRPLAKDSVTVNQARVFAWVMMIASVLFLGLLAHSWLAAGFVVLTIWFYIYVYTKWLKRRTWQNVIWGGAAGCMPVIVGWAATTDNHGGAFNAGWGSWIQAIILFMIIFFWTPPHTWALGMRYREDYEAAGVPMMPVVKPPLEVTRQILAYTWATVITSLLLVPAAGWIYTVAALASGAWFIIMAHRLHSGVKNGTPVKPMKLFFLSNNYLSILFVALSVDAVLGWDTVAQLLT</sequence>
<evidence type="ECO:0000256" key="10">
    <source>
        <dbReference type="ARBA" id="ARBA00030253"/>
    </source>
</evidence>
<dbReference type="PANTHER" id="PTHR43448">
    <property type="entry name" value="PROTOHEME IX FARNESYLTRANSFERASE, MITOCHONDRIAL"/>
    <property type="match status" value="1"/>
</dbReference>
<protein>
    <recommendedName>
        <fullName evidence="11 14">Protoheme IX farnesyltransferase</fullName>
        <ecNumber evidence="3 14">2.5.1.141</ecNumber>
    </recommendedName>
    <alternativeName>
        <fullName evidence="12 14">Heme B farnesyltransferase</fullName>
    </alternativeName>
    <alternativeName>
        <fullName evidence="10 14">Heme O synthase</fullName>
    </alternativeName>
</protein>
<keyword evidence="6 14" id="KW-0812">Transmembrane</keyword>
<dbReference type="GO" id="GO:0005886">
    <property type="term" value="C:plasma membrane"/>
    <property type="evidence" value="ECO:0007669"/>
    <property type="project" value="UniProtKB-SubCell"/>
</dbReference>
<feature type="transmembrane region" description="Helical" evidence="14">
    <location>
        <begin position="292"/>
        <end position="309"/>
    </location>
</feature>
<keyword evidence="7 14" id="KW-1133">Transmembrane helix</keyword>
<comment type="caution">
    <text evidence="15">The sequence shown here is derived from an EMBL/GenBank/DDBJ whole genome shotgun (WGS) entry which is preliminary data.</text>
</comment>
<feature type="transmembrane region" description="Helical" evidence="14">
    <location>
        <begin position="178"/>
        <end position="195"/>
    </location>
</feature>
<feature type="transmembrane region" description="Helical" evidence="14">
    <location>
        <begin position="148"/>
        <end position="166"/>
    </location>
</feature>
<dbReference type="PANTHER" id="PTHR43448:SF7">
    <property type="entry name" value="4-HYDROXYBENZOATE SOLANESYLTRANSFERASE"/>
    <property type="match status" value="1"/>
</dbReference>
<dbReference type="EMBL" id="JRVJ01000002">
    <property type="protein sequence ID" value="KGM19299.1"/>
    <property type="molecule type" value="Genomic_DNA"/>
</dbReference>
<evidence type="ECO:0000256" key="2">
    <source>
        <dbReference type="ARBA" id="ARBA00004919"/>
    </source>
</evidence>
<dbReference type="InterPro" id="IPR006369">
    <property type="entry name" value="Protohaem_IX_farnesylTrfase"/>
</dbReference>
<comment type="miscellaneous">
    <text evidence="14">Carbon 2 of the heme B porphyrin ring is defined according to the Fischer nomenclature.</text>
</comment>
<dbReference type="GeneID" id="300552794"/>
<dbReference type="GO" id="GO:0008495">
    <property type="term" value="F:protoheme IX farnesyltransferase activity"/>
    <property type="evidence" value="ECO:0007669"/>
    <property type="project" value="UniProtKB-UniRule"/>
</dbReference>
<proteinExistence type="inferred from homology"/>
<accession>A0A0A2DMZ8</accession>
<dbReference type="AlphaFoldDB" id="A0A0A2DMZ8"/>
<comment type="subcellular location">
    <subcellularLocation>
        <location evidence="1 14">Cell membrane</location>
        <topology evidence="1 14">Multi-pass membrane protein</topology>
    </subcellularLocation>
</comment>
<dbReference type="Pfam" id="PF01040">
    <property type="entry name" value="UbiA"/>
    <property type="match status" value="1"/>
</dbReference>
<evidence type="ECO:0000256" key="13">
    <source>
        <dbReference type="ARBA" id="ARBA00047690"/>
    </source>
</evidence>
<dbReference type="InterPro" id="IPR044878">
    <property type="entry name" value="UbiA_sf"/>
</dbReference>
<dbReference type="HAMAP" id="MF_00154">
    <property type="entry name" value="CyoE_CtaB"/>
    <property type="match status" value="1"/>
</dbReference>
<dbReference type="CDD" id="cd13957">
    <property type="entry name" value="PT_UbiA_Cox10"/>
    <property type="match status" value="1"/>
</dbReference>
<reference evidence="15 16" key="1">
    <citation type="submission" date="2014-10" db="EMBL/GenBank/DDBJ databases">
        <title>Whole Genome sequence of Corynebacterium auriscanis strain CIP 106629.</title>
        <authorList>
            <person name="Hassan S.S."/>
            <person name="Jamal S.B."/>
            <person name="Tiwari S."/>
            <person name="Oliveira L.D.C."/>
            <person name="Souza F."/>
            <person name="Mariano D.C."/>
            <person name="Almeida S."/>
            <person name="Dorella F."/>
            <person name="Pereira F."/>
            <person name="Carvalho A."/>
            <person name="Leal C.A."/>
            <person name="Soares S.D.C."/>
            <person name="Figueiredo H.C."/>
            <person name="Silva A."/>
            <person name="Azevedo V.A."/>
        </authorList>
    </citation>
    <scope>NUCLEOTIDE SEQUENCE [LARGE SCALE GENOMIC DNA]</scope>
    <source>
        <strain evidence="15 16">CIP 106629</strain>
    </source>
</reference>
<evidence type="ECO:0000256" key="11">
    <source>
        <dbReference type="ARBA" id="ARBA00040810"/>
    </source>
</evidence>
<dbReference type="Gene3D" id="1.10.357.140">
    <property type="entry name" value="UbiA prenyltransferase"/>
    <property type="match status" value="1"/>
</dbReference>
<keyword evidence="16" id="KW-1185">Reference proteome</keyword>
<evidence type="ECO:0000256" key="7">
    <source>
        <dbReference type="ARBA" id="ARBA00022989"/>
    </source>
</evidence>
<evidence type="ECO:0000256" key="12">
    <source>
        <dbReference type="ARBA" id="ARBA00042475"/>
    </source>
</evidence>
<evidence type="ECO:0000256" key="9">
    <source>
        <dbReference type="ARBA" id="ARBA00023136"/>
    </source>
</evidence>
<dbReference type="UniPathway" id="UPA00834">
    <property type="reaction ID" value="UER00712"/>
</dbReference>
<organism evidence="15 16">
    <name type="scientific">Corynebacterium auriscanis</name>
    <dbReference type="NCBI Taxonomy" id="99807"/>
    <lineage>
        <taxon>Bacteria</taxon>
        <taxon>Bacillati</taxon>
        <taxon>Actinomycetota</taxon>
        <taxon>Actinomycetes</taxon>
        <taxon>Mycobacteriales</taxon>
        <taxon>Corynebacteriaceae</taxon>
        <taxon>Corynebacterium</taxon>
    </lineage>
</organism>
<comment type="similarity">
    <text evidence="14">Belongs to the UbiA prenyltransferase family. Protoheme IX farnesyltransferase subfamily.</text>
</comment>
<evidence type="ECO:0000313" key="15">
    <source>
        <dbReference type="EMBL" id="KGM19299.1"/>
    </source>
</evidence>
<evidence type="ECO:0000256" key="3">
    <source>
        <dbReference type="ARBA" id="ARBA00012292"/>
    </source>
</evidence>
<feature type="transmembrane region" description="Helical" evidence="14">
    <location>
        <begin position="92"/>
        <end position="112"/>
    </location>
</feature>
<gene>
    <name evidence="14" type="primary">ctaB</name>
    <name evidence="15" type="ORF">MA47_01580</name>
</gene>
<keyword evidence="9 14" id="KW-0472">Membrane</keyword>
<evidence type="ECO:0000256" key="4">
    <source>
        <dbReference type="ARBA" id="ARBA00022475"/>
    </source>
</evidence>
<keyword evidence="5 14" id="KW-0808">Transferase</keyword>
<evidence type="ECO:0000256" key="8">
    <source>
        <dbReference type="ARBA" id="ARBA00023133"/>
    </source>
</evidence>
<feature type="transmembrane region" description="Helical" evidence="14">
    <location>
        <begin position="47"/>
        <end position="71"/>
    </location>
</feature>
<keyword evidence="8 14" id="KW-0350">Heme biosynthesis</keyword>
<dbReference type="Proteomes" id="UP000030145">
    <property type="component" value="Unassembled WGS sequence"/>
</dbReference>
<evidence type="ECO:0000256" key="5">
    <source>
        <dbReference type="ARBA" id="ARBA00022679"/>
    </source>
</evidence>
<evidence type="ECO:0000256" key="1">
    <source>
        <dbReference type="ARBA" id="ARBA00004651"/>
    </source>
</evidence>
<dbReference type="GO" id="GO:0048034">
    <property type="term" value="P:heme O biosynthetic process"/>
    <property type="evidence" value="ECO:0007669"/>
    <property type="project" value="UniProtKB-UniRule"/>
</dbReference>
<comment type="catalytic activity">
    <reaction evidence="13 14">
        <text>heme b + (2E,6E)-farnesyl diphosphate + H2O = Fe(II)-heme o + diphosphate</text>
        <dbReference type="Rhea" id="RHEA:28070"/>
        <dbReference type="ChEBI" id="CHEBI:15377"/>
        <dbReference type="ChEBI" id="CHEBI:33019"/>
        <dbReference type="ChEBI" id="CHEBI:60344"/>
        <dbReference type="ChEBI" id="CHEBI:60530"/>
        <dbReference type="ChEBI" id="CHEBI:175763"/>
        <dbReference type="EC" id="2.5.1.141"/>
    </reaction>
</comment>
<keyword evidence="4 14" id="KW-1003">Cell membrane</keyword>
<comment type="pathway">
    <text evidence="2 14">Porphyrin-containing compound metabolism; heme O biosynthesis; heme O from protoheme: step 1/1.</text>
</comment>
<feature type="transmembrane region" description="Helical" evidence="14">
    <location>
        <begin position="251"/>
        <end position="271"/>
    </location>
</feature>
<dbReference type="InterPro" id="IPR000537">
    <property type="entry name" value="UbiA_prenyltransferase"/>
</dbReference>
<dbReference type="NCBIfam" id="TIGR01473">
    <property type="entry name" value="cyoE_ctaB"/>
    <property type="match status" value="1"/>
</dbReference>
<feature type="transmembrane region" description="Helical" evidence="14">
    <location>
        <begin position="118"/>
        <end position="136"/>
    </location>
</feature>
<evidence type="ECO:0000256" key="6">
    <source>
        <dbReference type="ARBA" id="ARBA00022692"/>
    </source>
</evidence>